<sequence length="172" mass="19916">MTLPPVLEQSFAHSNPEAIFVALLPAVCEVLQTDRCFLEVRNPQTRLHRNICWRRSPDLPDTSTEGWQPEQEWEQEDPMFAAALRTAPSIYVEDVETAAPEVLNLEFERKYFGHRALIHAHICHEQQLWGILQPCMFGQPRVWSEFDRAIIEQLTDKLAPIVVHYVRTTSPN</sequence>
<dbReference type="EMBL" id="CP113797">
    <property type="protein sequence ID" value="WAL59600.1"/>
    <property type="molecule type" value="Genomic_DNA"/>
</dbReference>
<keyword evidence="3" id="KW-1185">Reference proteome</keyword>
<dbReference type="InterPro" id="IPR003018">
    <property type="entry name" value="GAF"/>
</dbReference>
<gene>
    <name evidence="2" type="ORF">OXH18_20885</name>
</gene>
<dbReference type="AlphaFoldDB" id="A0A9E9CB03"/>
<dbReference type="SUPFAM" id="SSF55781">
    <property type="entry name" value="GAF domain-like"/>
    <property type="match status" value="1"/>
</dbReference>
<feature type="domain" description="GAF" evidence="1">
    <location>
        <begin position="16"/>
        <end position="159"/>
    </location>
</feature>
<reference evidence="2" key="1">
    <citation type="submission" date="2022-12" db="EMBL/GenBank/DDBJ databases">
        <title>Polyphasic identification of a Novel Hot-Spring Cyanobacterium Ocullathermofonsia sinensis gen nov. sp. nov. and Genomic Insights on its Adaptations to the Thermal Habitat.</title>
        <authorList>
            <person name="Daroch M."/>
            <person name="Tang J."/>
            <person name="Jiang Y."/>
        </authorList>
    </citation>
    <scope>NUCLEOTIDE SEQUENCE</scope>
    <source>
        <strain evidence="2">PKUAC-SCTA174</strain>
    </source>
</reference>
<organism evidence="2 3">
    <name type="scientific">Thermocoleostomius sinensis A174</name>
    <dbReference type="NCBI Taxonomy" id="2016057"/>
    <lineage>
        <taxon>Bacteria</taxon>
        <taxon>Bacillati</taxon>
        <taxon>Cyanobacteriota</taxon>
        <taxon>Cyanophyceae</taxon>
        <taxon>Oculatellales</taxon>
        <taxon>Oculatellaceae</taxon>
        <taxon>Thermocoleostomius</taxon>
    </lineage>
</organism>
<evidence type="ECO:0000313" key="3">
    <source>
        <dbReference type="Proteomes" id="UP001163152"/>
    </source>
</evidence>
<name>A0A9E9CB03_9CYAN</name>
<dbReference type="Gene3D" id="3.30.450.40">
    <property type="match status" value="1"/>
</dbReference>
<dbReference type="Proteomes" id="UP001163152">
    <property type="component" value="Chromosome"/>
</dbReference>
<protein>
    <submittedName>
        <fullName evidence="2">GAF domain-containing protein</fullName>
    </submittedName>
</protein>
<dbReference type="Pfam" id="PF01590">
    <property type="entry name" value="GAF"/>
    <property type="match status" value="1"/>
</dbReference>
<dbReference type="InterPro" id="IPR029016">
    <property type="entry name" value="GAF-like_dom_sf"/>
</dbReference>
<proteinExistence type="predicted"/>
<dbReference type="KEGG" id="tsin:OXH18_20885"/>
<accession>A0A9E9CB03</accession>
<evidence type="ECO:0000313" key="2">
    <source>
        <dbReference type="EMBL" id="WAL59600.1"/>
    </source>
</evidence>
<evidence type="ECO:0000259" key="1">
    <source>
        <dbReference type="Pfam" id="PF01590"/>
    </source>
</evidence>